<dbReference type="Proteomes" id="UP000441354">
    <property type="component" value="Unassembled WGS sequence"/>
</dbReference>
<sequence>MNTLTLFSLCLTVAVYIAARKFAEKFPSPLTIPLVTASAFMIIFFLLFDISYDQYGTSKSIITYLLGPATVALAVPMYMHREIIREKFWNVICGILIGTCSTIIAAVSLSKMLHLSETIQTASAVKAITTPVAIDTVKILEGDPTLAATFVVASGITGAIMGSTILNFFRIHDPLARGLGMGTVSHGIGTSQALNEGSLQGAAASVAMSVAAILTSILLPLFYQIFA</sequence>
<dbReference type="PANTHER" id="PTHR30249">
    <property type="entry name" value="PUTATIVE SEROTONIN TRANSPORTER"/>
    <property type="match status" value="1"/>
</dbReference>
<gene>
    <name evidence="6" type="ORF">F7732_17915</name>
</gene>
<name>A0A7V7UU14_9BACI</name>
<keyword evidence="2 5" id="KW-0812">Transmembrane</keyword>
<feature type="transmembrane region" description="Helical" evidence="5">
    <location>
        <begin position="146"/>
        <end position="169"/>
    </location>
</feature>
<keyword evidence="3 5" id="KW-1133">Transmembrane helix</keyword>
<dbReference type="Pfam" id="PF04172">
    <property type="entry name" value="LrgB"/>
    <property type="match status" value="1"/>
</dbReference>
<accession>A0A7V7UU14</accession>
<feature type="transmembrane region" description="Helical" evidence="5">
    <location>
        <begin position="30"/>
        <end position="49"/>
    </location>
</feature>
<feature type="transmembrane region" description="Helical" evidence="5">
    <location>
        <begin position="61"/>
        <end position="81"/>
    </location>
</feature>
<dbReference type="GO" id="GO:0016020">
    <property type="term" value="C:membrane"/>
    <property type="evidence" value="ECO:0007669"/>
    <property type="project" value="UniProtKB-SubCell"/>
</dbReference>
<protein>
    <submittedName>
        <fullName evidence="6">LrgB family protein</fullName>
    </submittedName>
</protein>
<feature type="transmembrane region" description="Helical" evidence="5">
    <location>
        <begin position="87"/>
        <end position="109"/>
    </location>
</feature>
<comment type="subcellular location">
    <subcellularLocation>
        <location evidence="1">Membrane</location>
        <topology evidence="1">Multi-pass membrane protein</topology>
    </subcellularLocation>
</comment>
<dbReference type="RefSeq" id="WP_151575464.1">
    <property type="nucleotide sequence ID" value="NZ_WBOT01000006.1"/>
</dbReference>
<keyword evidence="4 5" id="KW-0472">Membrane</keyword>
<dbReference type="AlphaFoldDB" id="A0A7V7UU14"/>
<evidence type="ECO:0000256" key="3">
    <source>
        <dbReference type="ARBA" id="ARBA00022989"/>
    </source>
</evidence>
<evidence type="ECO:0000313" key="7">
    <source>
        <dbReference type="Proteomes" id="UP000441354"/>
    </source>
</evidence>
<dbReference type="PANTHER" id="PTHR30249:SF0">
    <property type="entry name" value="PLASTIDAL GLYCOLATE_GLYCERATE TRANSLOCATOR 1, CHLOROPLASTIC"/>
    <property type="match status" value="1"/>
</dbReference>
<dbReference type="InterPro" id="IPR007300">
    <property type="entry name" value="CidB/LrgB"/>
</dbReference>
<evidence type="ECO:0000256" key="1">
    <source>
        <dbReference type="ARBA" id="ARBA00004141"/>
    </source>
</evidence>
<dbReference type="EMBL" id="WBOT01000006">
    <property type="protein sequence ID" value="KAB2331083.1"/>
    <property type="molecule type" value="Genomic_DNA"/>
</dbReference>
<evidence type="ECO:0000256" key="5">
    <source>
        <dbReference type="SAM" id="Phobius"/>
    </source>
</evidence>
<comment type="caution">
    <text evidence="6">The sequence shown here is derived from an EMBL/GenBank/DDBJ whole genome shotgun (WGS) entry which is preliminary data.</text>
</comment>
<evidence type="ECO:0000256" key="4">
    <source>
        <dbReference type="ARBA" id="ARBA00023136"/>
    </source>
</evidence>
<evidence type="ECO:0000256" key="2">
    <source>
        <dbReference type="ARBA" id="ARBA00022692"/>
    </source>
</evidence>
<proteinExistence type="predicted"/>
<dbReference type="OrthoDB" id="9811701at2"/>
<evidence type="ECO:0000313" key="6">
    <source>
        <dbReference type="EMBL" id="KAB2331083.1"/>
    </source>
</evidence>
<keyword evidence="7" id="KW-1185">Reference proteome</keyword>
<organism evidence="6 7">
    <name type="scientific">Bacillus mesophilum</name>
    <dbReference type="NCBI Taxonomy" id="1071718"/>
    <lineage>
        <taxon>Bacteria</taxon>
        <taxon>Bacillati</taxon>
        <taxon>Bacillota</taxon>
        <taxon>Bacilli</taxon>
        <taxon>Bacillales</taxon>
        <taxon>Bacillaceae</taxon>
        <taxon>Bacillus</taxon>
    </lineage>
</organism>
<feature type="transmembrane region" description="Helical" evidence="5">
    <location>
        <begin position="202"/>
        <end position="223"/>
    </location>
</feature>
<reference evidence="6 7" key="1">
    <citation type="journal article" date="2014" name="Arch. Microbiol.">
        <title>Bacillus mesophilum sp. nov., strain IITR-54T, a novel 4-chlorobiphenyl dechlorinating bacterium.</title>
        <authorList>
            <person name="Manickam N."/>
            <person name="Singh N.K."/>
            <person name="Bajaj A."/>
            <person name="Kumar R.M."/>
            <person name="Kaur G."/>
            <person name="Kaur N."/>
            <person name="Bala M."/>
            <person name="Kumar A."/>
            <person name="Mayilraj S."/>
        </authorList>
    </citation>
    <scope>NUCLEOTIDE SEQUENCE [LARGE SCALE GENOMIC DNA]</scope>
    <source>
        <strain evidence="6 7">IITR-54</strain>
    </source>
</reference>